<sequence>MLNSVSSSSNAQNLQVALNTGTKAQESSQDRFLTLLVAQMQNQDPLNPMDNAQMTSQLAQINTVQGINSLNDTVKGLGAQFAALQSLQSAALVGKNVLVPGDSATLTGGTMNFGYELPMDVDAVKIDVLDARGTVVRSFTPQDRAMTRAGVHGMSWDGKTADGRDAPAGDYRLRVSSTVAGREASSTALTSQRVAGVTSDANGVQLLLANGNRTAYTGVKAVF</sequence>
<dbReference type="Gene3D" id="2.30.30.910">
    <property type="match status" value="1"/>
</dbReference>
<keyword evidence="3 5" id="KW-1005">Bacterial flagellum biogenesis</keyword>
<dbReference type="Pfam" id="PF13861">
    <property type="entry name" value="FLgD_tudor"/>
    <property type="match status" value="1"/>
</dbReference>
<accession>A0ABV7H679</accession>
<name>A0ABV7H679_9BURK</name>
<evidence type="ECO:0000256" key="2">
    <source>
        <dbReference type="ARBA" id="ARBA00016013"/>
    </source>
</evidence>
<keyword evidence="8" id="KW-0966">Cell projection</keyword>
<protein>
    <recommendedName>
        <fullName evidence="2 5">Basal-body rod modification protein FlgD</fullName>
    </recommendedName>
</protein>
<evidence type="ECO:0000313" key="9">
    <source>
        <dbReference type="Proteomes" id="UP001595556"/>
    </source>
</evidence>
<feature type="domain" description="FlgD/Vpr Ig-like" evidence="6">
    <location>
        <begin position="103"/>
        <end position="178"/>
    </location>
</feature>
<dbReference type="Proteomes" id="UP001595556">
    <property type="component" value="Unassembled WGS sequence"/>
</dbReference>
<keyword evidence="8" id="KW-0282">Flagellum</keyword>
<comment type="similarity">
    <text evidence="1 5">Belongs to the FlgD family.</text>
</comment>
<dbReference type="InterPro" id="IPR005648">
    <property type="entry name" value="FlgD"/>
</dbReference>
<dbReference type="EMBL" id="JBHRTI010000010">
    <property type="protein sequence ID" value="MFC3149250.1"/>
    <property type="molecule type" value="Genomic_DNA"/>
</dbReference>
<keyword evidence="9" id="KW-1185">Reference proteome</keyword>
<evidence type="ECO:0000256" key="3">
    <source>
        <dbReference type="ARBA" id="ARBA00022795"/>
    </source>
</evidence>
<feature type="domain" description="FlgD Tudor-like" evidence="7">
    <location>
        <begin position="85"/>
        <end position="220"/>
    </location>
</feature>
<keyword evidence="8" id="KW-0969">Cilium</keyword>
<dbReference type="Pfam" id="PF13860">
    <property type="entry name" value="FlgD_ig"/>
    <property type="match status" value="1"/>
</dbReference>
<proteinExistence type="inferred from homology"/>
<evidence type="ECO:0000259" key="6">
    <source>
        <dbReference type="Pfam" id="PF13860"/>
    </source>
</evidence>
<dbReference type="Gene3D" id="2.60.40.4070">
    <property type="match status" value="1"/>
</dbReference>
<gene>
    <name evidence="8" type="ORF">ACFOEN_16630</name>
</gene>
<evidence type="ECO:0000256" key="5">
    <source>
        <dbReference type="RuleBase" id="RU362076"/>
    </source>
</evidence>
<dbReference type="RefSeq" id="WP_377305861.1">
    <property type="nucleotide sequence ID" value="NZ_CP180191.1"/>
</dbReference>
<dbReference type="Pfam" id="PF03963">
    <property type="entry name" value="FlgD"/>
    <property type="match status" value="1"/>
</dbReference>
<dbReference type="InterPro" id="IPR025965">
    <property type="entry name" value="FlgD/Vpr_Ig-like"/>
</dbReference>
<dbReference type="InterPro" id="IPR025963">
    <property type="entry name" value="FLgD_Tudor"/>
</dbReference>
<reference evidence="9" key="1">
    <citation type="journal article" date="2019" name="Int. J. Syst. Evol. Microbiol.">
        <title>The Global Catalogue of Microorganisms (GCM) 10K type strain sequencing project: providing services to taxonomists for standard genome sequencing and annotation.</title>
        <authorList>
            <consortium name="The Broad Institute Genomics Platform"/>
            <consortium name="The Broad Institute Genome Sequencing Center for Infectious Disease"/>
            <person name="Wu L."/>
            <person name="Ma J."/>
        </authorList>
    </citation>
    <scope>NUCLEOTIDE SEQUENCE [LARGE SCALE GENOMIC DNA]</scope>
    <source>
        <strain evidence="9">KCTC 52168</strain>
    </source>
</reference>
<comment type="function">
    <text evidence="4 5">Required for flagellar hook formation. May act as a scaffolding protein.</text>
</comment>
<evidence type="ECO:0000259" key="7">
    <source>
        <dbReference type="Pfam" id="PF13861"/>
    </source>
</evidence>
<evidence type="ECO:0000256" key="1">
    <source>
        <dbReference type="ARBA" id="ARBA00010577"/>
    </source>
</evidence>
<evidence type="ECO:0000313" key="8">
    <source>
        <dbReference type="EMBL" id="MFC3149250.1"/>
    </source>
</evidence>
<evidence type="ECO:0000256" key="4">
    <source>
        <dbReference type="ARBA" id="ARBA00024746"/>
    </source>
</evidence>
<comment type="caution">
    <text evidence="8">The sequence shown here is derived from an EMBL/GenBank/DDBJ whole genome shotgun (WGS) entry which is preliminary data.</text>
</comment>
<organism evidence="8 9">
    <name type="scientific">Piscinibacterium candidicorallinum</name>
    <dbReference type="NCBI Taxonomy" id="1793872"/>
    <lineage>
        <taxon>Bacteria</taxon>
        <taxon>Pseudomonadati</taxon>
        <taxon>Pseudomonadota</taxon>
        <taxon>Betaproteobacteria</taxon>
        <taxon>Burkholderiales</taxon>
        <taxon>Piscinibacterium</taxon>
    </lineage>
</organism>